<dbReference type="Proteomes" id="UP000235771">
    <property type="component" value="Unassembled WGS sequence"/>
</dbReference>
<dbReference type="AlphaFoldDB" id="A0A2N6RYK9"/>
<protein>
    <submittedName>
        <fullName evidence="1">Uncharacterized protein</fullName>
    </submittedName>
</protein>
<organism evidence="1 2">
    <name type="scientific">Gardnerella greenwoodii</name>
    <dbReference type="NCBI Taxonomy" id="2914925"/>
    <lineage>
        <taxon>Bacteria</taxon>
        <taxon>Bacillati</taxon>
        <taxon>Actinomycetota</taxon>
        <taxon>Actinomycetes</taxon>
        <taxon>Bifidobacteriales</taxon>
        <taxon>Bifidobacteriaceae</taxon>
        <taxon>Gardnerella</taxon>
    </lineage>
</organism>
<comment type="caution">
    <text evidence="1">The sequence shown here is derived from an EMBL/GenBank/DDBJ whole genome shotgun (WGS) entry which is preliminary data.</text>
</comment>
<keyword evidence="2" id="KW-1185">Reference proteome</keyword>
<reference evidence="1 2" key="1">
    <citation type="submission" date="2017-09" db="EMBL/GenBank/DDBJ databases">
        <title>Bacterial strain isolated from the female urinary microbiota.</title>
        <authorList>
            <person name="Thomas-White K."/>
            <person name="Kumar N."/>
            <person name="Forster S."/>
            <person name="Putonti C."/>
            <person name="Lawley T."/>
            <person name="Wolfe A.J."/>
        </authorList>
    </citation>
    <scope>NUCLEOTIDE SEQUENCE [LARGE SCALE GENOMIC DNA]</scope>
    <source>
        <strain evidence="1 2">UMB1686</strain>
    </source>
</reference>
<dbReference type="EMBL" id="PNGV01000001">
    <property type="protein sequence ID" value="PMC43195.1"/>
    <property type="molecule type" value="Genomic_DNA"/>
</dbReference>
<evidence type="ECO:0000313" key="2">
    <source>
        <dbReference type="Proteomes" id="UP000235771"/>
    </source>
</evidence>
<dbReference type="GeneID" id="98326193"/>
<sequence length="81" mass="9495">MFKRLFWMCVGIVIGVLAVTKARAYLKAKMPDTARKFVFSKEPENITLSTILGLFKDFNDSRKKHEDELNSRYAHSRHEDF</sequence>
<evidence type="ECO:0000313" key="1">
    <source>
        <dbReference type="EMBL" id="PMC43195.1"/>
    </source>
</evidence>
<dbReference type="RefSeq" id="WP_102694937.1">
    <property type="nucleotide sequence ID" value="NZ_JAKNCL010000001.1"/>
</dbReference>
<proteinExistence type="predicted"/>
<name>A0A2N6RYK9_9BIFI</name>
<gene>
    <name evidence="1" type="ORF">CJ216_03745</name>
</gene>
<accession>A0A2N6RYK9</accession>